<keyword evidence="6" id="KW-0812">Transmembrane</keyword>
<feature type="transmembrane region" description="Helical" evidence="6">
    <location>
        <begin position="146"/>
        <end position="174"/>
    </location>
</feature>
<dbReference type="Proteomes" id="UP001165384">
    <property type="component" value="Unassembled WGS sequence"/>
</dbReference>
<dbReference type="EMBL" id="JAKLTN010000002">
    <property type="protein sequence ID" value="MCG2578000.1"/>
    <property type="molecule type" value="Genomic_DNA"/>
</dbReference>
<dbReference type="GO" id="GO:0005524">
    <property type="term" value="F:ATP binding"/>
    <property type="evidence" value="ECO:0007669"/>
    <property type="project" value="UniProtKB-KW"/>
</dbReference>
<dbReference type="InterPro" id="IPR005467">
    <property type="entry name" value="His_kinase_dom"/>
</dbReference>
<comment type="caution">
    <text evidence="8">The sequence shown here is derived from an EMBL/GenBank/DDBJ whole genome shotgun (WGS) entry which is preliminary data.</text>
</comment>
<evidence type="ECO:0000256" key="3">
    <source>
        <dbReference type="ARBA" id="ARBA00022553"/>
    </source>
</evidence>
<dbReference type="CDD" id="cd00082">
    <property type="entry name" value="HisKA"/>
    <property type="match status" value="1"/>
</dbReference>
<keyword evidence="6" id="KW-1133">Transmembrane helix</keyword>
<evidence type="ECO:0000256" key="6">
    <source>
        <dbReference type="SAM" id="Phobius"/>
    </source>
</evidence>
<dbReference type="InterPro" id="IPR003594">
    <property type="entry name" value="HATPase_dom"/>
</dbReference>
<reference evidence="8" key="1">
    <citation type="submission" date="2022-01" db="EMBL/GenBank/DDBJ databases">
        <authorList>
            <person name="Jo J.-H."/>
            <person name="Im W.-T."/>
        </authorList>
    </citation>
    <scope>NUCLEOTIDE SEQUENCE</scope>
    <source>
        <strain evidence="8">XY25</strain>
    </source>
</reference>
<evidence type="ECO:0000256" key="4">
    <source>
        <dbReference type="ARBA" id="ARBA00022679"/>
    </source>
</evidence>
<evidence type="ECO:0000313" key="9">
    <source>
        <dbReference type="Proteomes" id="UP001165384"/>
    </source>
</evidence>
<keyword evidence="3" id="KW-0597">Phosphoprotein</keyword>
<dbReference type="RefSeq" id="WP_275711776.1">
    <property type="nucleotide sequence ID" value="NZ_JAKLTN010000002.1"/>
</dbReference>
<dbReference type="Pfam" id="PF02518">
    <property type="entry name" value="HATPase_c"/>
    <property type="match status" value="1"/>
</dbReference>
<dbReference type="SMART" id="SM00388">
    <property type="entry name" value="HisKA"/>
    <property type="match status" value="1"/>
</dbReference>
<name>A0ABS9K4J0_9RHOO</name>
<dbReference type="PROSITE" id="PS50109">
    <property type="entry name" value="HIS_KIN"/>
    <property type="match status" value="1"/>
</dbReference>
<dbReference type="InterPro" id="IPR003661">
    <property type="entry name" value="HisK_dim/P_dom"/>
</dbReference>
<feature type="transmembrane region" description="Helical" evidence="6">
    <location>
        <begin position="47"/>
        <end position="64"/>
    </location>
</feature>
<dbReference type="InterPro" id="IPR036097">
    <property type="entry name" value="HisK_dim/P_sf"/>
</dbReference>
<evidence type="ECO:0000313" key="8">
    <source>
        <dbReference type="EMBL" id="MCG2578000.1"/>
    </source>
</evidence>
<dbReference type="CDD" id="cd16922">
    <property type="entry name" value="HATPase_EvgS-ArcB-TorS-like"/>
    <property type="match status" value="1"/>
</dbReference>
<proteinExistence type="predicted"/>
<dbReference type="Gene3D" id="1.10.287.130">
    <property type="match status" value="1"/>
</dbReference>
<gene>
    <name evidence="8" type="ORF">LZ012_13470</name>
</gene>
<keyword evidence="5" id="KW-0418">Kinase</keyword>
<dbReference type="SUPFAM" id="SSF55874">
    <property type="entry name" value="ATPase domain of HSP90 chaperone/DNA topoisomerase II/histidine kinase"/>
    <property type="match status" value="1"/>
</dbReference>
<dbReference type="SUPFAM" id="SSF47384">
    <property type="entry name" value="Homodimeric domain of signal transducing histidine kinase"/>
    <property type="match status" value="1"/>
</dbReference>
<evidence type="ECO:0000256" key="2">
    <source>
        <dbReference type="ARBA" id="ARBA00012438"/>
    </source>
</evidence>
<dbReference type="InterPro" id="IPR036890">
    <property type="entry name" value="HATPase_C_sf"/>
</dbReference>
<organism evidence="8 9">
    <name type="scientific">Dechloromonas hankyongensis</name>
    <dbReference type="NCBI Taxonomy" id="2908002"/>
    <lineage>
        <taxon>Bacteria</taxon>
        <taxon>Pseudomonadati</taxon>
        <taxon>Pseudomonadota</taxon>
        <taxon>Betaproteobacteria</taxon>
        <taxon>Rhodocyclales</taxon>
        <taxon>Azonexaceae</taxon>
        <taxon>Dechloromonas</taxon>
    </lineage>
</organism>
<dbReference type="PRINTS" id="PR00344">
    <property type="entry name" value="BCTRLSENSOR"/>
</dbReference>
<dbReference type="EC" id="2.7.13.3" evidence="2"/>
<feature type="transmembrane region" description="Helical" evidence="6">
    <location>
        <begin position="20"/>
        <end position="41"/>
    </location>
</feature>
<protein>
    <recommendedName>
        <fullName evidence="2">histidine kinase</fullName>
        <ecNumber evidence="2">2.7.13.3</ecNumber>
    </recommendedName>
</protein>
<keyword evidence="9" id="KW-1185">Reference proteome</keyword>
<sequence length="453" mass="48138">MLSQEAGVLGPQVALLYRNLRIGQIVSILNAGLLVWIGAPYVATEYLAAWATVALVIAALRLVGDRRYRQLDGAQRDAQAAFWRQRAIIGATLGGIAWAGGTVMFMTAGDPIFKLFTAFVMAGMVAGAVQAVAADLTAFRCYAWPVITAVAFCAFSVDSLGIAFTLMSLIFLVAVTRSAQFFNQALHDSIRLEQEQARLAQHLAHARAAAEQSLRAKTEFLSNISHELRTPMNGIIGIADILALDASAEQQELLGHLRQSSDLLMTQINHLIRLSELEAGHVKPKAAPFITAELLSRTIFGHQSQASAKGIALVLDSDPALPAVVVGDSDCLTDALRHLVANAIKFTERGTVSVACRLHRYDGGTAWVEFAVSDTGSGIAPDALKAIKGLLVQADGSSIRRHGGLGVGLAIVRRLVELLGGELRIVSTPGKGSVFSFAIPFALPAEESLADAA</sequence>
<dbReference type="Gene3D" id="3.30.565.10">
    <property type="entry name" value="Histidine kinase-like ATPase, C-terminal domain"/>
    <property type="match status" value="1"/>
</dbReference>
<keyword evidence="8" id="KW-0547">Nucleotide-binding</keyword>
<feature type="domain" description="Histidine kinase" evidence="7">
    <location>
        <begin position="223"/>
        <end position="443"/>
    </location>
</feature>
<comment type="catalytic activity">
    <reaction evidence="1">
        <text>ATP + protein L-histidine = ADP + protein N-phospho-L-histidine.</text>
        <dbReference type="EC" id="2.7.13.3"/>
    </reaction>
</comment>
<evidence type="ECO:0000256" key="1">
    <source>
        <dbReference type="ARBA" id="ARBA00000085"/>
    </source>
</evidence>
<keyword evidence="6" id="KW-0472">Membrane</keyword>
<keyword evidence="4" id="KW-0808">Transferase</keyword>
<accession>A0ABS9K4J0</accession>
<keyword evidence="8" id="KW-0067">ATP-binding</keyword>
<feature type="transmembrane region" description="Helical" evidence="6">
    <location>
        <begin position="85"/>
        <end position="106"/>
    </location>
</feature>
<evidence type="ECO:0000259" key="7">
    <source>
        <dbReference type="PROSITE" id="PS50109"/>
    </source>
</evidence>
<dbReference type="InterPro" id="IPR004358">
    <property type="entry name" value="Sig_transdc_His_kin-like_C"/>
</dbReference>
<dbReference type="Pfam" id="PF00512">
    <property type="entry name" value="HisKA"/>
    <property type="match status" value="1"/>
</dbReference>
<evidence type="ECO:0000256" key="5">
    <source>
        <dbReference type="ARBA" id="ARBA00022777"/>
    </source>
</evidence>
<dbReference type="PANTHER" id="PTHR43047">
    <property type="entry name" value="TWO-COMPONENT HISTIDINE PROTEIN KINASE"/>
    <property type="match status" value="1"/>
</dbReference>
<feature type="transmembrane region" description="Helical" evidence="6">
    <location>
        <begin position="112"/>
        <end position="134"/>
    </location>
</feature>
<dbReference type="SMART" id="SM00387">
    <property type="entry name" value="HATPase_c"/>
    <property type="match status" value="1"/>
</dbReference>